<dbReference type="Pfam" id="PF13510">
    <property type="entry name" value="Fer2_4"/>
    <property type="match status" value="1"/>
</dbReference>
<dbReference type="InterPro" id="IPR036188">
    <property type="entry name" value="FAD/NAD-bd_sf"/>
</dbReference>
<evidence type="ECO:0000313" key="4">
    <source>
        <dbReference type="EMBL" id="PRQ06982.1"/>
    </source>
</evidence>
<protein>
    <submittedName>
        <fullName evidence="4">Hydrogen cyanide synthase subunit HcnA</fullName>
        <ecNumber evidence="4">1.4.99.5</ecNumber>
    </submittedName>
</protein>
<dbReference type="PROSITE" id="PS00197">
    <property type="entry name" value="2FE2S_FER_1"/>
    <property type="match status" value="1"/>
</dbReference>
<dbReference type="GO" id="GO:0071949">
    <property type="term" value="F:FAD binding"/>
    <property type="evidence" value="ECO:0007669"/>
    <property type="project" value="InterPro"/>
</dbReference>
<dbReference type="Proteomes" id="UP000238823">
    <property type="component" value="Unassembled WGS sequence"/>
</dbReference>
<dbReference type="InterPro" id="IPR036010">
    <property type="entry name" value="2Fe-2S_ferredoxin-like_sf"/>
</dbReference>
<feature type="domain" description="2Fe-2S ferredoxin-type" evidence="3">
    <location>
        <begin position="22"/>
        <end position="104"/>
    </location>
</feature>
<dbReference type="PANTHER" id="PTHR42949:SF3">
    <property type="entry name" value="ANAEROBIC GLYCEROL-3-PHOSPHATE DEHYDROGENASE SUBUNIT B"/>
    <property type="match status" value="1"/>
</dbReference>
<dbReference type="CDD" id="cd00207">
    <property type="entry name" value="fer2"/>
    <property type="match status" value="1"/>
</dbReference>
<dbReference type="EMBL" id="PVNL01000062">
    <property type="protein sequence ID" value="PRQ06982.1"/>
    <property type="molecule type" value="Genomic_DNA"/>
</dbReference>
<dbReference type="InterPro" id="IPR042204">
    <property type="entry name" value="2Fe-2S-bd_N"/>
</dbReference>
<organism evidence="4 5">
    <name type="scientific">Enhygromyxa salina</name>
    <dbReference type="NCBI Taxonomy" id="215803"/>
    <lineage>
        <taxon>Bacteria</taxon>
        <taxon>Pseudomonadati</taxon>
        <taxon>Myxococcota</taxon>
        <taxon>Polyangia</taxon>
        <taxon>Nannocystales</taxon>
        <taxon>Nannocystaceae</taxon>
        <taxon>Enhygromyxa</taxon>
    </lineage>
</organism>
<dbReference type="PROSITE" id="PS51085">
    <property type="entry name" value="2FE2S_FER_2"/>
    <property type="match status" value="1"/>
</dbReference>
<dbReference type="Gene3D" id="3.50.50.60">
    <property type="entry name" value="FAD/NAD(P)-binding domain"/>
    <property type="match status" value="1"/>
</dbReference>
<dbReference type="GO" id="GO:0051537">
    <property type="term" value="F:2 iron, 2 sulfur cluster binding"/>
    <property type="evidence" value="ECO:0007669"/>
    <property type="project" value="InterPro"/>
</dbReference>
<evidence type="ECO:0000259" key="3">
    <source>
        <dbReference type="PROSITE" id="PS51085"/>
    </source>
</evidence>
<dbReference type="RefSeq" id="WP_106090315.1">
    <property type="nucleotide sequence ID" value="NZ_PVNL01000062.1"/>
</dbReference>
<feature type="compositionally biased region" description="Basic and acidic residues" evidence="2">
    <location>
        <begin position="479"/>
        <end position="494"/>
    </location>
</feature>
<evidence type="ECO:0000256" key="2">
    <source>
        <dbReference type="SAM" id="MobiDB-lite"/>
    </source>
</evidence>
<evidence type="ECO:0000313" key="5">
    <source>
        <dbReference type="Proteomes" id="UP000238823"/>
    </source>
</evidence>
<feature type="region of interest" description="Disordered" evidence="2">
    <location>
        <begin position="1"/>
        <end position="21"/>
    </location>
</feature>
<dbReference type="PANTHER" id="PTHR42949">
    <property type="entry name" value="ANAEROBIC GLYCEROL-3-PHOSPHATE DEHYDROGENASE SUBUNIT B"/>
    <property type="match status" value="1"/>
</dbReference>
<accession>A0A2S9YPH9</accession>
<dbReference type="InterPro" id="IPR002938">
    <property type="entry name" value="FAD-bd"/>
</dbReference>
<dbReference type="SUPFAM" id="SSF54292">
    <property type="entry name" value="2Fe-2S ferredoxin-like"/>
    <property type="match status" value="1"/>
</dbReference>
<sequence length="494" mass="52427">MSRQRPLLVPATPATPERPGGAAVHLRFDEALIEARASDTLATAMIAAGVLMTSRSPKYRRPRGPYCLSGDCGTCLVRVDGRPNVRACMTPVREGMRVSSQNSYRPKQLDPTQLVDSLFPGGIDHHHLMVRPRIVNQVMQEFARNLTGFGELPEGVDTCSYEYLAHELPVLIIGAGPAGRAAAAEFEAAGIDHLIVDRLDRAQLAANVDATSPEPPPHPPAKLLANTGVFGIYPGPHQVFPGRERDLALVAASEHHATVERLHAFRPHHLMFCVGSRDPMLPFPNNDLPGIVSARGLIRALRRADARIAGPCLVVGEGPWATAQRDALDQLRAPHAAKVELVSPTQIERAIGGERIEALICHGGGRRSCALLAIAEPPAPAHELAAQIGVALRFDGGGFAIERAPAPAPHGRCGELGGTSLWAAGDVCVGVDPASGQAAAARDGARVARALVDVLAAAPHELRDATHFAPASPPQPPTLRERPVVGDRFAEDPP</sequence>
<comment type="caution">
    <text evidence="4">The sequence shown here is derived from an EMBL/GenBank/DDBJ whole genome shotgun (WGS) entry which is preliminary data.</text>
</comment>
<feature type="region of interest" description="Disordered" evidence="2">
    <location>
        <begin position="466"/>
        <end position="494"/>
    </location>
</feature>
<dbReference type="Gene3D" id="3.10.20.440">
    <property type="entry name" value="2Fe-2S iron-sulphur cluster binding domain, sarcosine oxidase, alpha subunit, N-terminal domain"/>
    <property type="match status" value="1"/>
</dbReference>
<dbReference type="OrthoDB" id="573392at2"/>
<gene>
    <name evidence="4" type="primary">hcnA</name>
    <name evidence="4" type="ORF">ENSA7_33160</name>
</gene>
<evidence type="ECO:0000256" key="1">
    <source>
        <dbReference type="ARBA" id="ARBA00023002"/>
    </source>
</evidence>
<dbReference type="Pfam" id="PF01494">
    <property type="entry name" value="FAD_binding_3"/>
    <property type="match status" value="1"/>
</dbReference>
<name>A0A2S9YPH9_9BACT</name>
<dbReference type="GO" id="GO:0050622">
    <property type="term" value="F:glycine dehydrogenase (cyanide-forming) activity"/>
    <property type="evidence" value="ECO:0007669"/>
    <property type="project" value="UniProtKB-EC"/>
</dbReference>
<keyword evidence="1 4" id="KW-0560">Oxidoreductase</keyword>
<dbReference type="InterPro" id="IPR001041">
    <property type="entry name" value="2Fe-2S_ferredoxin-type"/>
</dbReference>
<dbReference type="EC" id="1.4.99.5" evidence="4"/>
<dbReference type="InterPro" id="IPR006058">
    <property type="entry name" value="2Fe2S_fd_BS"/>
</dbReference>
<dbReference type="SUPFAM" id="SSF51905">
    <property type="entry name" value="FAD/NAD(P)-binding domain"/>
    <property type="match status" value="1"/>
</dbReference>
<dbReference type="AlphaFoldDB" id="A0A2S9YPH9"/>
<proteinExistence type="predicted"/>
<reference evidence="4 5" key="1">
    <citation type="submission" date="2018-03" db="EMBL/GenBank/DDBJ databases">
        <title>Draft Genome Sequences of the Obligatory Marine Myxobacteria Enhygromyxa salina SWB007.</title>
        <authorList>
            <person name="Poehlein A."/>
            <person name="Moghaddam J.A."/>
            <person name="Harms H."/>
            <person name="Alanjari M."/>
            <person name="Koenig G.M."/>
            <person name="Daniel R."/>
            <person name="Schaeberle T.F."/>
        </authorList>
    </citation>
    <scope>NUCLEOTIDE SEQUENCE [LARGE SCALE GENOMIC DNA]</scope>
    <source>
        <strain evidence="4 5">SWB007</strain>
    </source>
</reference>
<dbReference type="InterPro" id="IPR051691">
    <property type="entry name" value="Metab_Enz_Cyan_OpOx_G3PDH"/>
</dbReference>